<dbReference type="RefSeq" id="WP_344915308.1">
    <property type="nucleotide sequence ID" value="NZ_BAAAYO010000014.1"/>
</dbReference>
<gene>
    <name evidence="1" type="ORF">ACFFNY_20450</name>
</gene>
<sequence length="320" mass="36290">MSQGIPYVRDLLHRMTIKTDEQGREVRNSQDQMSWKALREAERLDDPALIDASAQVLEEAGDDETRANVCFLWSHLAKNTGDARAVRLMLDEFAKTTKMQTKSRMMWSFARVPEVPDAEPFLALSESHDGSLRREALRVLARCRPEEVKDRLIEIIRRSNDEYDVIYTLWALKELRLGEALPGVLALVESPSGEIRSLAIRFAAEFGEGAHVPLFVAALENDRSPDVKWSAMEALDQWGGASETETVLRRVKTIVSRQRKGGGQLPMSELMHGISFLWKVVSNREDVTKLLHALRTSKADKLFEHEAKWLADLVSQSPKR</sequence>
<name>A0ABV5W052_9BACL</name>
<evidence type="ECO:0000313" key="1">
    <source>
        <dbReference type="EMBL" id="MFB9753948.1"/>
    </source>
</evidence>
<reference evidence="1 2" key="1">
    <citation type="submission" date="2024-09" db="EMBL/GenBank/DDBJ databases">
        <authorList>
            <person name="Sun Q."/>
            <person name="Mori K."/>
        </authorList>
    </citation>
    <scope>NUCLEOTIDE SEQUENCE [LARGE SCALE GENOMIC DNA]</scope>
    <source>
        <strain evidence="1 2">JCM 12520</strain>
    </source>
</reference>
<dbReference type="SUPFAM" id="SSF48371">
    <property type="entry name" value="ARM repeat"/>
    <property type="match status" value="1"/>
</dbReference>
<proteinExistence type="predicted"/>
<evidence type="ECO:0000313" key="2">
    <source>
        <dbReference type="Proteomes" id="UP001589619"/>
    </source>
</evidence>
<dbReference type="InterPro" id="IPR016024">
    <property type="entry name" value="ARM-type_fold"/>
</dbReference>
<accession>A0ABV5W052</accession>
<dbReference type="Pfam" id="PF13646">
    <property type="entry name" value="HEAT_2"/>
    <property type="match status" value="1"/>
</dbReference>
<organism evidence="1 2">
    <name type="scientific">Paenibacillus hodogayensis</name>
    <dbReference type="NCBI Taxonomy" id="279208"/>
    <lineage>
        <taxon>Bacteria</taxon>
        <taxon>Bacillati</taxon>
        <taxon>Bacillota</taxon>
        <taxon>Bacilli</taxon>
        <taxon>Bacillales</taxon>
        <taxon>Paenibacillaceae</taxon>
        <taxon>Paenibacillus</taxon>
    </lineage>
</organism>
<dbReference type="EMBL" id="JBHMAG010000013">
    <property type="protein sequence ID" value="MFB9753948.1"/>
    <property type="molecule type" value="Genomic_DNA"/>
</dbReference>
<protein>
    <submittedName>
        <fullName evidence="1">HEAT repeat domain-containing protein</fullName>
    </submittedName>
</protein>
<dbReference type="InterPro" id="IPR011989">
    <property type="entry name" value="ARM-like"/>
</dbReference>
<dbReference type="Gene3D" id="1.25.10.10">
    <property type="entry name" value="Leucine-rich Repeat Variant"/>
    <property type="match status" value="1"/>
</dbReference>
<dbReference type="Proteomes" id="UP001589619">
    <property type="component" value="Unassembled WGS sequence"/>
</dbReference>
<comment type="caution">
    <text evidence="1">The sequence shown here is derived from an EMBL/GenBank/DDBJ whole genome shotgun (WGS) entry which is preliminary data.</text>
</comment>
<keyword evidence="2" id="KW-1185">Reference proteome</keyword>